<sequence>MTVCRSSWTDGNPWRPIRCNLPLMILIVALIPCHEKAPYRPRNRTTETAKRKSLTAPLACLCPCFVFPVLLFLYLAPFRL</sequence>
<dbReference type="AlphaFoldDB" id="A0A2H3CAT3"/>
<dbReference type="Proteomes" id="UP000217790">
    <property type="component" value="Unassembled WGS sequence"/>
</dbReference>
<dbReference type="InParanoid" id="A0A2H3CAT3"/>
<keyword evidence="1" id="KW-1133">Transmembrane helix</keyword>
<organism evidence="3 4">
    <name type="scientific">Armillaria gallica</name>
    <name type="common">Bulbous honey fungus</name>
    <name type="synonym">Armillaria bulbosa</name>
    <dbReference type="NCBI Taxonomy" id="47427"/>
    <lineage>
        <taxon>Eukaryota</taxon>
        <taxon>Fungi</taxon>
        <taxon>Dikarya</taxon>
        <taxon>Basidiomycota</taxon>
        <taxon>Agaricomycotina</taxon>
        <taxon>Agaricomycetes</taxon>
        <taxon>Agaricomycetidae</taxon>
        <taxon>Agaricales</taxon>
        <taxon>Marasmiineae</taxon>
        <taxon>Physalacriaceae</taxon>
        <taxon>Armillaria</taxon>
    </lineage>
</organism>
<evidence type="ECO:0000256" key="1">
    <source>
        <dbReference type="SAM" id="Phobius"/>
    </source>
</evidence>
<feature type="chain" id="PRO_5013554360" evidence="2">
    <location>
        <begin position="37"/>
        <end position="80"/>
    </location>
</feature>
<accession>A0A2H3CAT3</accession>
<proteinExistence type="predicted"/>
<reference evidence="4" key="1">
    <citation type="journal article" date="2017" name="Nat. Ecol. Evol.">
        <title>Genome expansion and lineage-specific genetic innovations in the forest pathogenic fungi Armillaria.</title>
        <authorList>
            <person name="Sipos G."/>
            <person name="Prasanna A.N."/>
            <person name="Walter M.C."/>
            <person name="O'Connor E."/>
            <person name="Balint B."/>
            <person name="Krizsan K."/>
            <person name="Kiss B."/>
            <person name="Hess J."/>
            <person name="Varga T."/>
            <person name="Slot J."/>
            <person name="Riley R."/>
            <person name="Boka B."/>
            <person name="Rigling D."/>
            <person name="Barry K."/>
            <person name="Lee J."/>
            <person name="Mihaltcheva S."/>
            <person name="LaButti K."/>
            <person name="Lipzen A."/>
            <person name="Waldron R."/>
            <person name="Moloney N.M."/>
            <person name="Sperisen C."/>
            <person name="Kredics L."/>
            <person name="Vagvoelgyi C."/>
            <person name="Patrignani A."/>
            <person name="Fitzpatrick D."/>
            <person name="Nagy I."/>
            <person name="Doyle S."/>
            <person name="Anderson J.B."/>
            <person name="Grigoriev I.V."/>
            <person name="Gueldener U."/>
            <person name="Muensterkoetter M."/>
            <person name="Nagy L.G."/>
        </authorList>
    </citation>
    <scope>NUCLEOTIDE SEQUENCE [LARGE SCALE GENOMIC DNA]</scope>
    <source>
        <strain evidence="4">Ar21-2</strain>
    </source>
</reference>
<protein>
    <submittedName>
        <fullName evidence="3">Uncharacterized protein</fullName>
    </submittedName>
</protein>
<keyword evidence="1" id="KW-0472">Membrane</keyword>
<keyword evidence="1" id="KW-0812">Transmembrane</keyword>
<keyword evidence="2" id="KW-0732">Signal</keyword>
<evidence type="ECO:0000256" key="2">
    <source>
        <dbReference type="SAM" id="SignalP"/>
    </source>
</evidence>
<evidence type="ECO:0000313" key="4">
    <source>
        <dbReference type="Proteomes" id="UP000217790"/>
    </source>
</evidence>
<feature type="transmembrane region" description="Helical" evidence="1">
    <location>
        <begin position="54"/>
        <end position="76"/>
    </location>
</feature>
<keyword evidence="4" id="KW-1185">Reference proteome</keyword>
<evidence type="ECO:0000313" key="3">
    <source>
        <dbReference type="EMBL" id="PBK80185.1"/>
    </source>
</evidence>
<feature type="signal peptide" evidence="2">
    <location>
        <begin position="1"/>
        <end position="36"/>
    </location>
</feature>
<name>A0A2H3CAT3_ARMGA</name>
<gene>
    <name evidence="3" type="ORF">ARMGADRAFT_85082</name>
</gene>
<dbReference type="EMBL" id="KZ293751">
    <property type="protein sequence ID" value="PBK80185.1"/>
    <property type="molecule type" value="Genomic_DNA"/>
</dbReference>